<dbReference type="Pfam" id="PF00654">
    <property type="entry name" value="Voltage_CLC"/>
    <property type="match status" value="1"/>
</dbReference>
<keyword evidence="3 5" id="KW-1133">Transmembrane helix</keyword>
<evidence type="ECO:0000256" key="5">
    <source>
        <dbReference type="SAM" id="Phobius"/>
    </source>
</evidence>
<evidence type="ECO:0000313" key="7">
    <source>
        <dbReference type="Proteomes" id="UP000255024"/>
    </source>
</evidence>
<dbReference type="PANTHER" id="PTHR43427:SF12">
    <property type="entry name" value="CHLORIDE TRANSPORTER"/>
    <property type="match status" value="1"/>
</dbReference>
<dbReference type="InterPro" id="IPR050368">
    <property type="entry name" value="ClC-type_chloride_channel"/>
</dbReference>
<proteinExistence type="predicted"/>
<feature type="transmembrane region" description="Helical" evidence="5">
    <location>
        <begin position="220"/>
        <end position="240"/>
    </location>
</feature>
<dbReference type="GO" id="GO:0016020">
    <property type="term" value="C:membrane"/>
    <property type="evidence" value="ECO:0007669"/>
    <property type="project" value="UniProtKB-SubCell"/>
</dbReference>
<dbReference type="InterPro" id="IPR001807">
    <property type="entry name" value="ClC"/>
</dbReference>
<organism evidence="6 7">
    <name type="scientific">Myroides odoratus</name>
    <name type="common">Flavobacterium odoratum</name>
    <dbReference type="NCBI Taxonomy" id="256"/>
    <lineage>
        <taxon>Bacteria</taxon>
        <taxon>Pseudomonadati</taxon>
        <taxon>Bacteroidota</taxon>
        <taxon>Flavobacteriia</taxon>
        <taxon>Flavobacteriales</taxon>
        <taxon>Flavobacteriaceae</taxon>
        <taxon>Myroides</taxon>
    </lineage>
</organism>
<sequence>MNTSKKIKDFLFHSPNKPFVWVVLSVLIGSLIGSASALFLFVLEYVTTVRQANPLFLFGLPVGGFLIGCLYYYFGGNANKGNNLLIQEYHHPVAKIPFKIAPLVLVGTWVTHLFGGSAGREGTAVQMGGAIADQFTKLFKLEATDRQAMLLMGIAGGFASVFGTPLAGTVFALELMVVGRNKYTYILPLLLTSIVSHYVCLAWGITHTVYIVDWVPTLELYTLLKVSIAGVLFGLTAILFVKSTDTVSHFASKFISYPPLRPFLGGIVFLFLFYLIQDTRFLGLGVETIVDSFHTSQTYSVFLLKIVFTALTLGAGFKGGEVTPLFFIGATLGSFLALYLQLPIGFVASLGFVAVFAGATKTPLACIFMATELFGSETLIYTALCCLIAYFISGKHSIYKFQLYL</sequence>
<gene>
    <name evidence="6" type="primary">clcA_3</name>
    <name evidence="6" type="ORF">NCTC11179_02065</name>
</gene>
<dbReference type="CDD" id="cd03682">
    <property type="entry name" value="ClC_sycA_like"/>
    <property type="match status" value="1"/>
</dbReference>
<dbReference type="RefSeq" id="WP_115091441.1">
    <property type="nucleotide sequence ID" value="NZ_CP068107.1"/>
</dbReference>
<feature type="transmembrane region" description="Helical" evidence="5">
    <location>
        <begin position="55"/>
        <end position="74"/>
    </location>
</feature>
<reference evidence="6 7" key="1">
    <citation type="submission" date="2018-06" db="EMBL/GenBank/DDBJ databases">
        <authorList>
            <consortium name="Pathogen Informatics"/>
            <person name="Doyle S."/>
        </authorList>
    </citation>
    <scope>NUCLEOTIDE SEQUENCE [LARGE SCALE GENOMIC DNA]</scope>
    <source>
        <strain evidence="6 7">NCTC11179</strain>
    </source>
</reference>
<dbReference type="GO" id="GO:0015108">
    <property type="term" value="F:chloride transmembrane transporter activity"/>
    <property type="evidence" value="ECO:0007669"/>
    <property type="project" value="InterPro"/>
</dbReference>
<feature type="transmembrane region" description="Helical" evidence="5">
    <location>
        <begin position="379"/>
        <end position="399"/>
    </location>
</feature>
<dbReference type="EMBL" id="UGQL01000001">
    <property type="protein sequence ID" value="STZ28514.1"/>
    <property type="molecule type" value="Genomic_DNA"/>
</dbReference>
<feature type="transmembrane region" description="Helical" evidence="5">
    <location>
        <begin position="260"/>
        <end position="277"/>
    </location>
</feature>
<feature type="transmembrane region" description="Helical" evidence="5">
    <location>
        <begin position="185"/>
        <end position="205"/>
    </location>
</feature>
<evidence type="ECO:0000256" key="2">
    <source>
        <dbReference type="ARBA" id="ARBA00022692"/>
    </source>
</evidence>
<feature type="transmembrane region" description="Helical" evidence="5">
    <location>
        <begin position="20"/>
        <end position="43"/>
    </location>
</feature>
<dbReference type="Proteomes" id="UP000255024">
    <property type="component" value="Unassembled WGS sequence"/>
</dbReference>
<protein>
    <submittedName>
        <fullName evidence="6">H(+)/Cl(-) exchange transporter ClcA</fullName>
    </submittedName>
</protein>
<evidence type="ECO:0000256" key="1">
    <source>
        <dbReference type="ARBA" id="ARBA00004141"/>
    </source>
</evidence>
<dbReference type="PRINTS" id="PR00762">
    <property type="entry name" value="CLCHANNEL"/>
</dbReference>
<name>A0A378RNG9_MYROD</name>
<dbReference type="PANTHER" id="PTHR43427">
    <property type="entry name" value="CHLORIDE CHANNEL PROTEIN CLC-E"/>
    <property type="match status" value="1"/>
</dbReference>
<dbReference type="SUPFAM" id="SSF81340">
    <property type="entry name" value="Clc chloride channel"/>
    <property type="match status" value="1"/>
</dbReference>
<comment type="subcellular location">
    <subcellularLocation>
        <location evidence="1">Membrane</location>
        <topology evidence="1">Multi-pass membrane protein</topology>
    </subcellularLocation>
</comment>
<feature type="transmembrane region" description="Helical" evidence="5">
    <location>
        <begin position="148"/>
        <end position="173"/>
    </location>
</feature>
<evidence type="ECO:0000313" key="6">
    <source>
        <dbReference type="EMBL" id="STZ28514.1"/>
    </source>
</evidence>
<dbReference type="AlphaFoldDB" id="A0A378RNG9"/>
<feature type="transmembrane region" description="Helical" evidence="5">
    <location>
        <begin position="346"/>
        <end position="367"/>
    </location>
</feature>
<dbReference type="InterPro" id="IPR014743">
    <property type="entry name" value="Cl-channel_core"/>
</dbReference>
<keyword evidence="7" id="KW-1185">Reference proteome</keyword>
<keyword evidence="4 5" id="KW-0472">Membrane</keyword>
<evidence type="ECO:0000256" key="4">
    <source>
        <dbReference type="ARBA" id="ARBA00023136"/>
    </source>
</evidence>
<evidence type="ECO:0000256" key="3">
    <source>
        <dbReference type="ARBA" id="ARBA00022989"/>
    </source>
</evidence>
<accession>A0A378RNG9</accession>
<dbReference type="Gene3D" id="1.10.3080.10">
    <property type="entry name" value="Clc chloride channel"/>
    <property type="match status" value="1"/>
</dbReference>
<keyword evidence="2 5" id="KW-0812">Transmembrane</keyword>